<reference evidence="2" key="1">
    <citation type="submission" date="2022-11" db="UniProtKB">
        <authorList>
            <consortium name="WormBaseParasite"/>
        </authorList>
    </citation>
    <scope>IDENTIFICATION</scope>
</reference>
<name>A0A915IJU2_ROMCU</name>
<sequence length="88" mass="10490">MGEQKREYKMEVYNRENILLDPSKISKNPRKRALAKPMLNSFWGKFGQQNYMDKTIIHNTPKQYFELMMNIVNIIKNNLKPQKKSGDK</sequence>
<evidence type="ECO:0000313" key="1">
    <source>
        <dbReference type="Proteomes" id="UP000887565"/>
    </source>
</evidence>
<dbReference type="InterPro" id="IPR043502">
    <property type="entry name" value="DNA/RNA_pol_sf"/>
</dbReference>
<proteinExistence type="predicted"/>
<protein>
    <submittedName>
        <fullName evidence="2">DNA-directed DNA polymerase</fullName>
    </submittedName>
</protein>
<keyword evidence="1" id="KW-1185">Reference proteome</keyword>
<dbReference type="PANTHER" id="PTHR33568:SF3">
    <property type="entry name" value="DNA-DIRECTED DNA POLYMERASE"/>
    <property type="match status" value="1"/>
</dbReference>
<organism evidence="1 2">
    <name type="scientific">Romanomermis culicivorax</name>
    <name type="common">Nematode worm</name>
    <dbReference type="NCBI Taxonomy" id="13658"/>
    <lineage>
        <taxon>Eukaryota</taxon>
        <taxon>Metazoa</taxon>
        <taxon>Ecdysozoa</taxon>
        <taxon>Nematoda</taxon>
        <taxon>Enoplea</taxon>
        <taxon>Dorylaimia</taxon>
        <taxon>Mermithida</taxon>
        <taxon>Mermithoidea</taxon>
        <taxon>Mermithidae</taxon>
        <taxon>Romanomermis</taxon>
    </lineage>
</organism>
<dbReference type="Gene3D" id="1.10.287.690">
    <property type="entry name" value="Helix hairpin bin"/>
    <property type="match status" value="1"/>
</dbReference>
<evidence type="ECO:0000313" key="2">
    <source>
        <dbReference type="WBParaSite" id="nRc.2.0.1.t14447-RA"/>
    </source>
</evidence>
<dbReference type="AlphaFoldDB" id="A0A915IJU2"/>
<dbReference type="PANTHER" id="PTHR33568">
    <property type="entry name" value="DNA POLYMERASE"/>
    <property type="match status" value="1"/>
</dbReference>
<dbReference type="WBParaSite" id="nRc.2.0.1.t14447-RA">
    <property type="protein sequence ID" value="nRc.2.0.1.t14447-RA"/>
    <property type="gene ID" value="nRc.2.0.1.g14447"/>
</dbReference>
<dbReference type="SUPFAM" id="SSF56672">
    <property type="entry name" value="DNA/RNA polymerases"/>
    <property type="match status" value="1"/>
</dbReference>
<dbReference type="Proteomes" id="UP000887565">
    <property type="component" value="Unplaced"/>
</dbReference>
<accession>A0A915IJU2</accession>